<dbReference type="Proteomes" id="UP000001357">
    <property type="component" value="Unassembled WGS sequence"/>
</dbReference>
<evidence type="ECO:0000256" key="1">
    <source>
        <dbReference type="ARBA" id="ARBA00004555"/>
    </source>
</evidence>
<evidence type="ECO:0000256" key="5">
    <source>
        <dbReference type="SAM" id="MobiDB-lite"/>
    </source>
</evidence>
<organism evidence="6 7">
    <name type="scientific">Monosiga brevicollis</name>
    <name type="common">Choanoflagellate</name>
    <dbReference type="NCBI Taxonomy" id="81824"/>
    <lineage>
        <taxon>Eukaryota</taxon>
        <taxon>Choanoflagellata</taxon>
        <taxon>Craspedida</taxon>
        <taxon>Salpingoecidae</taxon>
        <taxon>Monosiga</taxon>
    </lineage>
</organism>
<protein>
    <recommendedName>
        <fullName evidence="8">GRIP domain-containing protein</fullName>
    </recommendedName>
</protein>
<feature type="coiled-coil region" evidence="4">
    <location>
        <begin position="597"/>
        <end position="825"/>
    </location>
</feature>
<dbReference type="GO" id="GO:0005794">
    <property type="term" value="C:Golgi apparatus"/>
    <property type="evidence" value="ECO:0000318"/>
    <property type="project" value="GO_Central"/>
</dbReference>
<dbReference type="GO" id="GO:0006888">
    <property type="term" value="P:endoplasmic reticulum to Golgi vesicle-mediated transport"/>
    <property type="evidence" value="ECO:0000318"/>
    <property type="project" value="GO_Central"/>
</dbReference>
<dbReference type="Gene3D" id="1.10.287.1490">
    <property type="match status" value="1"/>
</dbReference>
<feature type="region of interest" description="Disordered" evidence="5">
    <location>
        <begin position="932"/>
        <end position="976"/>
    </location>
</feature>
<feature type="compositionally biased region" description="Polar residues" evidence="5">
    <location>
        <begin position="942"/>
        <end position="976"/>
    </location>
</feature>
<feature type="compositionally biased region" description="Polar residues" evidence="5">
    <location>
        <begin position="181"/>
        <end position="194"/>
    </location>
</feature>
<dbReference type="GeneID" id="5891881"/>
<sequence>MSWLSNSMTGLVGQVRSLTEDILTDESTDGYVDPETLQSQLQDTQRQLVELYDTAMRLQEERDRLIEGRDTAERRADDAESQIHTMSEQYRHLIEEKQAEIDTYKTVAEQMRQEHASTALADLAQHSQYKVDEDIREWRTRVEDLEEQLRLVGDQHQEDMVQLQQQHASQLAQMKSRLQEFETNSAKQSPSVSNRDGDRATQDVHSDQVDALRLELEAERERGQRLDQQLTLMKGANHKLREQIAEVEDELATALEAGAANTKTKDSDHAHAELQATVDALHMELQASQQKISQLSATLKQDTLRHQSTERELRARLQELELNGSDSQTQAGSTDADVTQQLQTRLADAEQQLAEMDEQLAVVEERLEDREQACQEAEKRAAAAEDRLQLQDAQAAERAVRAEAEVEACRLREASAQERIAALEHELRELEAQHQDLTETHATHVTRLEAELADARVATPAVEHGVAAELHAEIVAALEGQLEEQSAELEQMALRCEGTQQELQQALSDIDDLQRGQQLLARERNALLTQIEELQAESKKMPSATTLTQSEPEGLVPKLTIATQTDEAPMPTVEQAPAQVQEAPAHAEEISVETSVVEALREELQRTEAVLTAREEEIASLKSAVEKAEQQRARLQQHLLQIEEQRTQQQLELLRHDEQGASEARQEVERLQKEMTTLHARAETYRSRVASLEKKLSSTVSENEEARAQVRLQADELEQVRQEMNNLQMVLESFESEKALEIEGVHHRLRDELDALKTRAARAEQALAAAEQARDAAQEQLAAQRTQLANAQYDQAMQATLEHDRERLQKQVDDTKARLERVIARADEHLMDLTLLKNTIGQYFSSSEGPQREQVQDLLADLCDLPALTSRSARAASRRSQGLFGGWFGGSNQGKGATERDSTAPRPAPTGAVAEDGSASFSSVFVSFLMSHSQRDGAQPETEASTTGPSADQPGSTSQASANASTPSTRPNFPAHTNTAAVNVQSLRSGDPIMAHAREVPVVPGRKLPRDTDHAPIMIEGLSMSSGISPLETLLNQSHSAPSRR</sequence>
<dbReference type="RefSeq" id="XP_001746759.1">
    <property type="nucleotide sequence ID" value="XM_001746707.1"/>
</dbReference>
<keyword evidence="2" id="KW-0333">Golgi apparatus</keyword>
<comment type="subcellular location">
    <subcellularLocation>
        <location evidence="1">Golgi apparatus</location>
    </subcellularLocation>
</comment>
<evidence type="ECO:0000313" key="6">
    <source>
        <dbReference type="EMBL" id="EDQ88655.1"/>
    </source>
</evidence>
<keyword evidence="7" id="KW-1185">Reference proteome</keyword>
<dbReference type="PANTHER" id="PTHR18921:SF2">
    <property type="entry name" value="THYROID RECEPTOR-INTERACTING PROTEIN 11"/>
    <property type="match status" value="1"/>
</dbReference>
<evidence type="ECO:0000256" key="2">
    <source>
        <dbReference type="ARBA" id="ARBA00023034"/>
    </source>
</evidence>
<evidence type="ECO:0008006" key="8">
    <source>
        <dbReference type="Google" id="ProtNLM"/>
    </source>
</evidence>
<dbReference type="OMA" id="REHLMIV"/>
<accession>A9V202</accession>
<feature type="coiled-coil region" evidence="4">
    <location>
        <begin position="339"/>
        <end position="440"/>
    </location>
</feature>
<feature type="region of interest" description="Disordered" evidence="5">
    <location>
        <begin position="882"/>
        <end position="916"/>
    </location>
</feature>
<feature type="region of interest" description="Disordered" evidence="5">
    <location>
        <begin position="179"/>
        <end position="206"/>
    </location>
</feature>
<dbReference type="InParanoid" id="A9V202"/>
<dbReference type="EMBL" id="CH991554">
    <property type="protein sequence ID" value="EDQ88655.1"/>
    <property type="molecule type" value="Genomic_DNA"/>
</dbReference>
<gene>
    <name evidence="6" type="ORF">MONBRDRAFT_9072</name>
</gene>
<keyword evidence="3 4" id="KW-0175">Coiled coil</keyword>
<feature type="compositionally biased region" description="Gly residues" evidence="5">
    <location>
        <begin position="883"/>
        <end position="893"/>
    </location>
</feature>
<dbReference type="AlphaFoldDB" id="A9V202"/>
<dbReference type="GO" id="GO:0031267">
    <property type="term" value="F:small GTPase binding"/>
    <property type="evidence" value="ECO:0000318"/>
    <property type="project" value="GO_Central"/>
</dbReference>
<feature type="compositionally biased region" description="Basic and acidic residues" evidence="5">
    <location>
        <begin position="195"/>
        <end position="206"/>
    </location>
</feature>
<dbReference type="STRING" id="81824.A9V202"/>
<evidence type="ECO:0000313" key="7">
    <source>
        <dbReference type="Proteomes" id="UP000001357"/>
    </source>
</evidence>
<dbReference type="KEGG" id="mbr:MONBRDRAFT_9072"/>
<feature type="coiled-coil region" evidence="4">
    <location>
        <begin position="475"/>
        <end position="537"/>
    </location>
</feature>
<reference evidence="6 7" key="1">
    <citation type="journal article" date="2008" name="Nature">
        <title>The genome of the choanoflagellate Monosiga brevicollis and the origin of metazoans.</title>
        <authorList>
            <consortium name="JGI Sequencing"/>
            <person name="King N."/>
            <person name="Westbrook M.J."/>
            <person name="Young S.L."/>
            <person name="Kuo A."/>
            <person name="Abedin M."/>
            <person name="Chapman J."/>
            <person name="Fairclough S."/>
            <person name="Hellsten U."/>
            <person name="Isogai Y."/>
            <person name="Letunic I."/>
            <person name="Marr M."/>
            <person name="Pincus D."/>
            <person name="Putnam N."/>
            <person name="Rokas A."/>
            <person name="Wright K.J."/>
            <person name="Zuzow R."/>
            <person name="Dirks W."/>
            <person name="Good M."/>
            <person name="Goodstein D."/>
            <person name="Lemons D."/>
            <person name="Li W."/>
            <person name="Lyons J.B."/>
            <person name="Morris A."/>
            <person name="Nichols S."/>
            <person name="Richter D.J."/>
            <person name="Salamov A."/>
            <person name="Bork P."/>
            <person name="Lim W.A."/>
            <person name="Manning G."/>
            <person name="Miller W.T."/>
            <person name="McGinnis W."/>
            <person name="Shapiro H."/>
            <person name="Tjian R."/>
            <person name="Grigoriev I.V."/>
            <person name="Rokhsar D."/>
        </authorList>
    </citation>
    <scope>NUCLEOTIDE SEQUENCE [LARGE SCALE GENOMIC DNA]</scope>
    <source>
        <strain evidence="7">MX1 / ATCC 50154</strain>
    </source>
</reference>
<proteinExistence type="predicted"/>
<evidence type="ECO:0000256" key="4">
    <source>
        <dbReference type="SAM" id="Coils"/>
    </source>
</evidence>
<dbReference type="GO" id="GO:0007030">
    <property type="term" value="P:Golgi organization"/>
    <property type="evidence" value="ECO:0000318"/>
    <property type="project" value="GO_Central"/>
</dbReference>
<feature type="coiled-coil region" evidence="4">
    <location>
        <begin position="209"/>
        <end position="298"/>
    </location>
</feature>
<evidence type="ECO:0000256" key="3">
    <source>
        <dbReference type="ARBA" id="ARBA00023054"/>
    </source>
</evidence>
<dbReference type="PANTHER" id="PTHR18921">
    <property type="entry name" value="MYOSIN HEAVY CHAIN - RELATED"/>
    <property type="match status" value="1"/>
</dbReference>
<name>A9V202_MONBE</name>